<sequence length="165" mass="17989">MLFYVSIGGWIAGFAQGRQQFPQTVMVDLVHQRELSAEFAARVSFARQPVEVRPGQVGKESALVFSEGHGNGDKAFKVGGSHADIVHVWLLDWNFPLQTLEGIMMSVYVVKTGEQFLCTAEDGDIGMAPAIEDATSFGSYEEAEKAANTHADPGYEIVAVCVIRH</sequence>
<organism evidence="1 2">
    <name type="scientific">Burkholderia ambifaria IOP40-10</name>
    <dbReference type="NCBI Taxonomy" id="396596"/>
    <lineage>
        <taxon>Bacteria</taxon>
        <taxon>Pseudomonadati</taxon>
        <taxon>Pseudomonadota</taxon>
        <taxon>Betaproteobacteria</taxon>
        <taxon>Burkholderiales</taxon>
        <taxon>Burkholderiaceae</taxon>
        <taxon>Burkholderia</taxon>
        <taxon>Burkholderia cepacia complex</taxon>
    </lineage>
</organism>
<dbReference type="PATRIC" id="fig|396596.7.peg.5323"/>
<dbReference type="Proteomes" id="UP000005463">
    <property type="component" value="Unassembled WGS sequence"/>
</dbReference>
<protein>
    <submittedName>
        <fullName evidence="1">Uncharacterized protein</fullName>
    </submittedName>
</protein>
<dbReference type="EMBL" id="ABLC01000049">
    <property type="protein sequence ID" value="EDT04041.1"/>
    <property type="molecule type" value="Genomic_DNA"/>
</dbReference>
<gene>
    <name evidence="1" type="ORF">BamIOP4010DRAFT_2442</name>
</gene>
<proteinExistence type="predicted"/>
<evidence type="ECO:0000313" key="1">
    <source>
        <dbReference type="EMBL" id="EDT04041.1"/>
    </source>
</evidence>
<accession>B1FEI2</accession>
<evidence type="ECO:0000313" key="2">
    <source>
        <dbReference type="Proteomes" id="UP000005463"/>
    </source>
</evidence>
<name>B1FEI2_9BURK</name>
<reference evidence="1 2" key="1">
    <citation type="submission" date="2008-03" db="EMBL/GenBank/DDBJ databases">
        <title>Sequencing of the draft genome and assembly of Burkholderia ambifaria IOP40-10.</title>
        <authorList>
            <consortium name="US DOE Joint Genome Institute (JGI-PGF)"/>
            <person name="Copeland A."/>
            <person name="Lucas S."/>
            <person name="Lapidus A."/>
            <person name="Glavina del Rio T."/>
            <person name="Dalin E."/>
            <person name="Tice H."/>
            <person name="Bruce D."/>
            <person name="Goodwin L."/>
            <person name="Pitluck S."/>
            <person name="Larimer F."/>
            <person name="Land M.L."/>
            <person name="Hauser L."/>
            <person name="Tiedje J."/>
            <person name="Richardson P."/>
        </authorList>
    </citation>
    <scope>NUCLEOTIDE SEQUENCE [LARGE SCALE GENOMIC DNA]</scope>
    <source>
        <strain evidence="1 2">IOP40-10</strain>
    </source>
</reference>
<comment type="caution">
    <text evidence="1">The sequence shown here is derived from an EMBL/GenBank/DDBJ whole genome shotgun (WGS) entry which is preliminary data.</text>
</comment>
<dbReference type="AlphaFoldDB" id="B1FEI2"/>